<dbReference type="STRING" id="4795.A0A225WUM5"/>
<dbReference type="Gene3D" id="3.30.420.10">
    <property type="entry name" value="Ribonuclease H-like superfamily/Ribonuclease H"/>
    <property type="match status" value="1"/>
</dbReference>
<dbReference type="PANTHER" id="PTHR42648:SF11">
    <property type="entry name" value="TRANSPOSON TY4-P GAG-POL POLYPROTEIN"/>
    <property type="match status" value="1"/>
</dbReference>
<evidence type="ECO:0000256" key="1">
    <source>
        <dbReference type="ARBA" id="ARBA00022722"/>
    </source>
</evidence>
<dbReference type="SUPFAM" id="SSF53098">
    <property type="entry name" value="Ribonuclease H-like"/>
    <property type="match status" value="1"/>
</dbReference>
<keyword evidence="9" id="KW-0233">DNA recombination</keyword>
<keyword evidence="8" id="KW-0239">DNA-directed DNA polymerase</keyword>
<evidence type="ECO:0000256" key="4">
    <source>
        <dbReference type="ARBA" id="ARBA00022801"/>
    </source>
</evidence>
<dbReference type="InterPro" id="IPR039537">
    <property type="entry name" value="Retrotran_Ty1/copia-like"/>
</dbReference>
<accession>A0A225WUM5</accession>
<feature type="domain" description="Integrase catalytic" evidence="10">
    <location>
        <begin position="121"/>
        <end position="244"/>
    </location>
</feature>
<dbReference type="Proteomes" id="UP000198211">
    <property type="component" value="Unassembled WGS sequence"/>
</dbReference>
<keyword evidence="5" id="KW-0460">Magnesium</keyword>
<keyword evidence="7" id="KW-0695">RNA-directed DNA polymerase</keyword>
<evidence type="ECO:0000313" key="11">
    <source>
        <dbReference type="EMBL" id="OWZ20788.1"/>
    </source>
</evidence>
<keyword evidence="3" id="KW-0255">Endonuclease</keyword>
<evidence type="ECO:0000256" key="8">
    <source>
        <dbReference type="ARBA" id="ARBA00022932"/>
    </source>
</evidence>
<dbReference type="GO" id="GO:0003676">
    <property type="term" value="F:nucleic acid binding"/>
    <property type="evidence" value="ECO:0007669"/>
    <property type="project" value="InterPro"/>
</dbReference>
<comment type="caution">
    <text evidence="11">The sequence shown here is derived from an EMBL/GenBank/DDBJ whole genome shotgun (WGS) entry which is preliminary data.</text>
</comment>
<dbReference type="AlphaFoldDB" id="A0A225WUM5"/>
<keyword evidence="2" id="KW-0479">Metal-binding</keyword>
<dbReference type="GO" id="GO:0004519">
    <property type="term" value="F:endonuclease activity"/>
    <property type="evidence" value="ECO:0007669"/>
    <property type="project" value="UniProtKB-KW"/>
</dbReference>
<dbReference type="GO" id="GO:0016787">
    <property type="term" value="F:hydrolase activity"/>
    <property type="evidence" value="ECO:0007669"/>
    <property type="project" value="UniProtKB-KW"/>
</dbReference>
<keyword evidence="8" id="KW-0548">Nucleotidyltransferase</keyword>
<keyword evidence="12" id="KW-1185">Reference proteome</keyword>
<name>A0A225WUM5_9STRA</name>
<dbReference type="GO" id="GO:0003964">
    <property type="term" value="F:RNA-directed DNA polymerase activity"/>
    <property type="evidence" value="ECO:0007669"/>
    <property type="project" value="UniProtKB-KW"/>
</dbReference>
<evidence type="ECO:0000256" key="7">
    <source>
        <dbReference type="ARBA" id="ARBA00022918"/>
    </source>
</evidence>
<dbReference type="GO" id="GO:0046872">
    <property type="term" value="F:metal ion binding"/>
    <property type="evidence" value="ECO:0007669"/>
    <property type="project" value="UniProtKB-KW"/>
</dbReference>
<evidence type="ECO:0000313" key="12">
    <source>
        <dbReference type="Proteomes" id="UP000198211"/>
    </source>
</evidence>
<gene>
    <name evidence="11" type="ORF">PHMEG_0004762</name>
</gene>
<evidence type="ECO:0000256" key="6">
    <source>
        <dbReference type="ARBA" id="ARBA00022908"/>
    </source>
</evidence>
<dbReference type="GO" id="GO:0006310">
    <property type="term" value="P:DNA recombination"/>
    <property type="evidence" value="ECO:0007669"/>
    <property type="project" value="UniProtKB-KW"/>
</dbReference>
<keyword evidence="6" id="KW-0229">DNA integration</keyword>
<sequence length="244" mass="28471">MYSFYTFHDLLTWSCHVSYQSKTWRNSTSIQEKTWPLLANSETCVVEYSNFRSGFKSENWQADDVWHMRFAHQNVAAMKLMAQEEMVEGMESLTFRALRGQFRCIACQCAKQKQMTCKRQEGKRQKECYARLISELCSIGILIPGGNLYVQVIQDEVSKFKWCYLLNEKSDTDKNILNVILQAEKDHVIHLFSSDRGDEFLNKNFAKFLADHGIKVLPTNSYTPEEKFLLEKLNCTLMNKVRAN</sequence>
<dbReference type="OrthoDB" id="413361at2759"/>
<dbReference type="PANTHER" id="PTHR42648">
    <property type="entry name" value="TRANSPOSASE, PUTATIVE-RELATED"/>
    <property type="match status" value="1"/>
</dbReference>
<dbReference type="InterPro" id="IPR012337">
    <property type="entry name" value="RNaseH-like_sf"/>
</dbReference>
<evidence type="ECO:0000256" key="5">
    <source>
        <dbReference type="ARBA" id="ARBA00022842"/>
    </source>
</evidence>
<protein>
    <submittedName>
        <fullName evidence="11">Copia type Polyprotein</fullName>
    </submittedName>
</protein>
<keyword evidence="8" id="KW-0808">Transferase</keyword>
<dbReference type="Pfam" id="PF13976">
    <property type="entry name" value="gag_pre-integrs"/>
    <property type="match status" value="1"/>
</dbReference>
<evidence type="ECO:0000259" key="10">
    <source>
        <dbReference type="PROSITE" id="PS50994"/>
    </source>
</evidence>
<evidence type="ECO:0000256" key="2">
    <source>
        <dbReference type="ARBA" id="ARBA00022723"/>
    </source>
</evidence>
<dbReference type="GO" id="GO:0003887">
    <property type="term" value="F:DNA-directed DNA polymerase activity"/>
    <property type="evidence" value="ECO:0007669"/>
    <property type="project" value="UniProtKB-KW"/>
</dbReference>
<reference evidence="12" key="1">
    <citation type="submission" date="2017-03" db="EMBL/GenBank/DDBJ databases">
        <title>Phytopthora megakarya and P. palmivora, two closely related causual agents of cacao black pod achieved similar genome size and gene model numbers by different mechanisms.</title>
        <authorList>
            <person name="Ali S."/>
            <person name="Shao J."/>
            <person name="Larry D.J."/>
            <person name="Kronmiller B."/>
            <person name="Shen D."/>
            <person name="Strem M.D."/>
            <person name="Melnick R.L."/>
            <person name="Guiltinan M.J."/>
            <person name="Tyler B.M."/>
            <person name="Meinhardt L.W."/>
            <person name="Bailey B.A."/>
        </authorList>
    </citation>
    <scope>NUCLEOTIDE SEQUENCE [LARGE SCALE GENOMIC DNA]</scope>
    <source>
        <strain evidence="12">zdho120</strain>
    </source>
</reference>
<dbReference type="InterPro" id="IPR001584">
    <property type="entry name" value="Integrase_cat-core"/>
</dbReference>
<dbReference type="GO" id="GO:0015074">
    <property type="term" value="P:DNA integration"/>
    <property type="evidence" value="ECO:0007669"/>
    <property type="project" value="UniProtKB-KW"/>
</dbReference>
<dbReference type="Pfam" id="PF00665">
    <property type="entry name" value="rve"/>
    <property type="match status" value="1"/>
</dbReference>
<proteinExistence type="predicted"/>
<dbReference type="PROSITE" id="PS50994">
    <property type="entry name" value="INTEGRASE"/>
    <property type="match status" value="1"/>
</dbReference>
<organism evidence="11 12">
    <name type="scientific">Phytophthora megakarya</name>
    <dbReference type="NCBI Taxonomy" id="4795"/>
    <lineage>
        <taxon>Eukaryota</taxon>
        <taxon>Sar</taxon>
        <taxon>Stramenopiles</taxon>
        <taxon>Oomycota</taxon>
        <taxon>Peronosporomycetes</taxon>
        <taxon>Peronosporales</taxon>
        <taxon>Peronosporaceae</taxon>
        <taxon>Phytophthora</taxon>
    </lineage>
</organism>
<keyword evidence="4" id="KW-0378">Hydrolase</keyword>
<dbReference type="EMBL" id="NBNE01000290">
    <property type="protein sequence ID" value="OWZ20788.1"/>
    <property type="molecule type" value="Genomic_DNA"/>
</dbReference>
<dbReference type="InterPro" id="IPR025724">
    <property type="entry name" value="GAG-pre-integrase_dom"/>
</dbReference>
<evidence type="ECO:0000256" key="3">
    <source>
        <dbReference type="ARBA" id="ARBA00022759"/>
    </source>
</evidence>
<evidence type="ECO:0000256" key="9">
    <source>
        <dbReference type="ARBA" id="ARBA00023172"/>
    </source>
</evidence>
<dbReference type="InterPro" id="IPR036397">
    <property type="entry name" value="RNaseH_sf"/>
</dbReference>
<keyword evidence="1" id="KW-0540">Nuclease</keyword>